<dbReference type="Pfam" id="PF07980">
    <property type="entry name" value="SusD_RagB"/>
    <property type="match status" value="1"/>
</dbReference>
<feature type="domain" description="RagB/SusD" evidence="6">
    <location>
        <begin position="373"/>
        <end position="466"/>
    </location>
</feature>
<evidence type="ECO:0000259" key="6">
    <source>
        <dbReference type="Pfam" id="PF07980"/>
    </source>
</evidence>
<name>A0ABT8R2C1_9BACT</name>
<comment type="caution">
    <text evidence="8">The sequence shown here is derived from an EMBL/GenBank/DDBJ whole genome shotgun (WGS) entry which is preliminary data.</text>
</comment>
<keyword evidence="4" id="KW-0472">Membrane</keyword>
<evidence type="ECO:0000256" key="4">
    <source>
        <dbReference type="ARBA" id="ARBA00023136"/>
    </source>
</evidence>
<keyword evidence="5" id="KW-0998">Cell outer membrane</keyword>
<dbReference type="SUPFAM" id="SSF48452">
    <property type="entry name" value="TPR-like"/>
    <property type="match status" value="1"/>
</dbReference>
<dbReference type="InterPro" id="IPR011990">
    <property type="entry name" value="TPR-like_helical_dom_sf"/>
</dbReference>
<protein>
    <submittedName>
        <fullName evidence="8">RagB/SusD family nutrient uptake outer membrane protein</fullName>
    </submittedName>
</protein>
<dbReference type="InterPro" id="IPR033985">
    <property type="entry name" value="SusD-like_N"/>
</dbReference>
<evidence type="ECO:0000256" key="1">
    <source>
        <dbReference type="ARBA" id="ARBA00004442"/>
    </source>
</evidence>
<organism evidence="8 9">
    <name type="scientific">Rhodocytophaga aerolata</name>
    <dbReference type="NCBI Taxonomy" id="455078"/>
    <lineage>
        <taxon>Bacteria</taxon>
        <taxon>Pseudomonadati</taxon>
        <taxon>Bacteroidota</taxon>
        <taxon>Cytophagia</taxon>
        <taxon>Cytophagales</taxon>
        <taxon>Rhodocytophagaceae</taxon>
        <taxon>Rhodocytophaga</taxon>
    </lineage>
</organism>
<gene>
    <name evidence="8" type="ORF">Q0590_00935</name>
</gene>
<feature type="domain" description="SusD-like N-terminal" evidence="7">
    <location>
        <begin position="93"/>
        <end position="217"/>
    </location>
</feature>
<evidence type="ECO:0000313" key="8">
    <source>
        <dbReference type="EMBL" id="MDO1444790.1"/>
    </source>
</evidence>
<dbReference type="RefSeq" id="WP_302035592.1">
    <property type="nucleotide sequence ID" value="NZ_JAUKPO010000001.1"/>
</dbReference>
<dbReference type="Pfam" id="PF14322">
    <property type="entry name" value="SusD-like_3"/>
    <property type="match status" value="1"/>
</dbReference>
<keyword evidence="9" id="KW-1185">Reference proteome</keyword>
<dbReference type="Gene3D" id="1.25.40.390">
    <property type="match status" value="1"/>
</dbReference>
<evidence type="ECO:0000259" key="7">
    <source>
        <dbReference type="Pfam" id="PF14322"/>
    </source>
</evidence>
<evidence type="ECO:0000256" key="5">
    <source>
        <dbReference type="ARBA" id="ARBA00023237"/>
    </source>
</evidence>
<comment type="similarity">
    <text evidence="2">Belongs to the SusD family.</text>
</comment>
<reference evidence="8" key="1">
    <citation type="submission" date="2023-07" db="EMBL/GenBank/DDBJ databases">
        <title>The genome sequence of Rhodocytophaga aerolata KACC 12507.</title>
        <authorList>
            <person name="Zhang X."/>
        </authorList>
    </citation>
    <scope>NUCLEOTIDE SEQUENCE</scope>
    <source>
        <strain evidence="8">KACC 12507</strain>
    </source>
</reference>
<accession>A0ABT8R2C1</accession>
<dbReference type="EMBL" id="JAUKPO010000001">
    <property type="protein sequence ID" value="MDO1444790.1"/>
    <property type="molecule type" value="Genomic_DNA"/>
</dbReference>
<evidence type="ECO:0000256" key="2">
    <source>
        <dbReference type="ARBA" id="ARBA00006275"/>
    </source>
</evidence>
<dbReference type="InterPro" id="IPR012944">
    <property type="entry name" value="SusD_RagB_dom"/>
</dbReference>
<comment type="subcellular location">
    <subcellularLocation>
        <location evidence="1">Cell outer membrane</location>
    </subcellularLocation>
</comment>
<dbReference type="Proteomes" id="UP001168528">
    <property type="component" value="Unassembled WGS sequence"/>
</dbReference>
<keyword evidence="3" id="KW-0732">Signal</keyword>
<proteinExistence type="inferred from homology"/>
<evidence type="ECO:0000313" key="9">
    <source>
        <dbReference type="Proteomes" id="UP001168528"/>
    </source>
</evidence>
<sequence length="497" mass="56332">MNKYIKKGLILTGCTIGLFMGHACTDLEEEVYDQTTPDSFGQTPGQLNALIGPLYSGLGDYYGNMAEINTVTDEQIVPTRGGDWEDGGRWRRFHQHTWDVTLDDGTFNGIWNWIYNNITRINFQLADENLTNEQTIAELRTLRAFYHYIATDMFGNVIIADRVGGDSPAQKTRTEVYTWVEQELVAAIPNLSEETGGVNYGRMNKYVAHMILGKLYLNAQVYTGTPQWAKVIEQMDAIINSNKYSLPADFFSTFAVQNQNSPEIILATPMDATKRGGFNPHMRTLHYLNQTTYNLGAAPWNGFATMAEFYNSYEDTDQRKDGWIVGQQFNAKGEPLVDDGQPLIFSPEIPALVMPAGPAARRAGARFKKYEIQVNNKNNDQSNDFVIFRLADALLMRAEAQFRLGNTAAALTDINRVRERAYGANYVALTTITLDEILAERGRELAWEFHRRQDLIRFDKFTQAWQFKPASAETRELYPIPRTQLDLNPNLSQNPGY</sequence>
<evidence type="ECO:0000256" key="3">
    <source>
        <dbReference type="ARBA" id="ARBA00022729"/>
    </source>
</evidence>